<feature type="chain" id="PRO_5013057989" description="tRNA (Guanine-N1)-methyltransferase" evidence="3">
    <location>
        <begin position="22"/>
        <end position="202"/>
    </location>
</feature>
<dbReference type="OrthoDB" id="981213at2"/>
<feature type="coiled-coil region" evidence="1">
    <location>
        <begin position="81"/>
        <end position="115"/>
    </location>
</feature>
<feature type="coiled-coil region" evidence="1">
    <location>
        <begin position="160"/>
        <end position="202"/>
    </location>
</feature>
<keyword evidence="2" id="KW-1133">Transmembrane helix</keyword>
<keyword evidence="1" id="KW-0175">Coiled coil</keyword>
<feature type="transmembrane region" description="Helical" evidence="2">
    <location>
        <begin position="133"/>
        <end position="151"/>
    </location>
</feature>
<gene>
    <name evidence="4" type="ORF">SAMN06265377_2469</name>
</gene>
<evidence type="ECO:0000256" key="2">
    <source>
        <dbReference type="SAM" id="Phobius"/>
    </source>
</evidence>
<keyword evidence="2" id="KW-0472">Membrane</keyword>
<sequence length="202" mass="23381">MKCLRALFTLTLLITFSPLIAQEQSTASTNDETLVGQFRELERKSGNYRANGIRYEVIKLVDLNRIKTNIFDSINTANKSIKELSTTIASNKAQIDDLNTKLQETTNNLNNVTSEKDSMSFFGAMVSKGTYKLILWSIIFGLLLFLLFFIYRFRNSNFLTHQAKTALADVEKEFEEHRRRALEREQKISRQLQDELNKQKNK</sequence>
<evidence type="ECO:0000256" key="3">
    <source>
        <dbReference type="SAM" id="SignalP"/>
    </source>
</evidence>
<dbReference type="RefSeq" id="WP_097046082.1">
    <property type="nucleotide sequence ID" value="NZ_OBEH01000003.1"/>
</dbReference>
<accession>A0A285MTZ3</accession>
<reference evidence="5" key="1">
    <citation type="submission" date="2017-09" db="EMBL/GenBank/DDBJ databases">
        <authorList>
            <person name="Varghese N."/>
            <person name="Submissions S."/>
        </authorList>
    </citation>
    <scope>NUCLEOTIDE SEQUENCE [LARGE SCALE GENOMIC DNA]</scope>
    <source>
        <strain evidence="5">DSM 25885</strain>
    </source>
</reference>
<organism evidence="4 5">
    <name type="scientific">Flagellimonas pacifica</name>
    <dbReference type="NCBI Taxonomy" id="1247520"/>
    <lineage>
        <taxon>Bacteria</taxon>
        <taxon>Pseudomonadati</taxon>
        <taxon>Bacteroidota</taxon>
        <taxon>Flavobacteriia</taxon>
        <taxon>Flavobacteriales</taxon>
        <taxon>Flavobacteriaceae</taxon>
        <taxon>Flagellimonas</taxon>
    </lineage>
</organism>
<name>A0A285MTZ3_9FLAO</name>
<dbReference type="EMBL" id="OBEH01000003">
    <property type="protein sequence ID" value="SNZ00644.1"/>
    <property type="molecule type" value="Genomic_DNA"/>
</dbReference>
<evidence type="ECO:0000313" key="5">
    <source>
        <dbReference type="Proteomes" id="UP000219048"/>
    </source>
</evidence>
<evidence type="ECO:0000256" key="1">
    <source>
        <dbReference type="SAM" id="Coils"/>
    </source>
</evidence>
<proteinExistence type="predicted"/>
<evidence type="ECO:0000313" key="4">
    <source>
        <dbReference type="EMBL" id="SNZ00644.1"/>
    </source>
</evidence>
<protein>
    <recommendedName>
        <fullName evidence="6">tRNA (Guanine-N1)-methyltransferase</fullName>
    </recommendedName>
</protein>
<evidence type="ECO:0008006" key="6">
    <source>
        <dbReference type="Google" id="ProtNLM"/>
    </source>
</evidence>
<keyword evidence="2" id="KW-0812">Transmembrane</keyword>
<feature type="signal peptide" evidence="3">
    <location>
        <begin position="1"/>
        <end position="21"/>
    </location>
</feature>
<keyword evidence="3" id="KW-0732">Signal</keyword>
<dbReference type="Proteomes" id="UP000219048">
    <property type="component" value="Unassembled WGS sequence"/>
</dbReference>
<keyword evidence="5" id="KW-1185">Reference proteome</keyword>
<dbReference type="AlphaFoldDB" id="A0A285MTZ3"/>